<dbReference type="PANTHER" id="PTHR42693:SF53">
    <property type="entry name" value="ENDO-4-O-SULFATASE"/>
    <property type="match status" value="1"/>
</dbReference>
<sequence>MSNKTNESRRAFMIKVGAAGVAASLGTQAIAATQRNDRPNIVFILADDMGFADLSCYGRRDYKTPNLDRLASQGMLFTRGYANSAVCSATRTALVTGRYQDRFEIGLEEPVKEGTDIGLPAGTPTMPGQLKRLGYETFLVGKWHLGSIPKYSPLKFGYDHFFGFQGGATDYFAHRFNPAEPASPSTGMFADDKPIERDGYMTDLLGDETVRIIRGASDKPFMISLHFNAPHWPWEGPDDIARSRTMKDIKDFSGGSLETYGKIVQRLDENVGKVLRALDETGAAKNTIVVFTSDNGGERFSDVWPLTGRKGELLEGGLRVPLLVRWPDRIKAGSRSSQMVMSMDWLPTLLAAAGGVPDPSSRPDGDNVLPVMLGAAPQYDRELFWRYKANQQAAVIRGNWKLLFLAGKEYLFDLAADEHERANVKDLHPEIFKSLRHDFDHWNRQMLPYPIASFSESARGMQPDRY</sequence>
<dbReference type="Gene3D" id="3.30.1120.10">
    <property type="match status" value="1"/>
</dbReference>
<dbReference type="EMBL" id="CABPSQ010000002">
    <property type="protein sequence ID" value="VVE64671.1"/>
    <property type="molecule type" value="Genomic_DNA"/>
</dbReference>
<dbReference type="Proteomes" id="UP000414136">
    <property type="component" value="Unassembled WGS sequence"/>
</dbReference>
<keyword evidence="4" id="KW-0106">Calcium</keyword>
<feature type="domain" description="Sulfatase N-terminal" evidence="5">
    <location>
        <begin position="39"/>
        <end position="354"/>
    </location>
</feature>
<evidence type="ECO:0000313" key="7">
    <source>
        <dbReference type="Proteomes" id="UP000414136"/>
    </source>
</evidence>
<dbReference type="RefSeq" id="WP_174990390.1">
    <property type="nucleotide sequence ID" value="NZ_CABPSQ010000002.1"/>
</dbReference>
<name>A0A5E4ZTH1_9BURK</name>
<comment type="similarity">
    <text evidence="1">Belongs to the sulfatase family.</text>
</comment>
<dbReference type="InterPro" id="IPR050738">
    <property type="entry name" value="Sulfatase"/>
</dbReference>
<keyword evidence="3 6" id="KW-0378">Hydrolase</keyword>
<dbReference type="Pfam" id="PF00884">
    <property type="entry name" value="Sulfatase"/>
    <property type="match status" value="1"/>
</dbReference>
<keyword evidence="7" id="KW-1185">Reference proteome</keyword>
<gene>
    <name evidence="6" type="primary">atsA_1</name>
    <name evidence="6" type="ORF">PCA31118_01687</name>
</gene>
<dbReference type="PROSITE" id="PS00149">
    <property type="entry name" value="SULFATASE_2"/>
    <property type="match status" value="1"/>
</dbReference>
<accession>A0A5E4ZTH1</accession>
<dbReference type="PROSITE" id="PS51318">
    <property type="entry name" value="TAT"/>
    <property type="match status" value="1"/>
</dbReference>
<dbReference type="InterPro" id="IPR000917">
    <property type="entry name" value="Sulfatase_N"/>
</dbReference>
<dbReference type="SUPFAM" id="SSF53649">
    <property type="entry name" value="Alkaline phosphatase-like"/>
    <property type="match status" value="1"/>
</dbReference>
<protein>
    <submittedName>
        <fullName evidence="6">Arylsulfatase</fullName>
        <ecNumber evidence="6">3.1.6.1</ecNumber>
    </submittedName>
</protein>
<dbReference type="GO" id="GO:0046872">
    <property type="term" value="F:metal ion binding"/>
    <property type="evidence" value="ECO:0007669"/>
    <property type="project" value="UniProtKB-KW"/>
</dbReference>
<dbReference type="AlphaFoldDB" id="A0A5E4ZTH1"/>
<organism evidence="6 7">
    <name type="scientific">Pandoraea captiosa</name>
    <dbReference type="NCBI Taxonomy" id="2508302"/>
    <lineage>
        <taxon>Bacteria</taxon>
        <taxon>Pseudomonadati</taxon>
        <taxon>Pseudomonadota</taxon>
        <taxon>Betaproteobacteria</taxon>
        <taxon>Burkholderiales</taxon>
        <taxon>Burkholderiaceae</taxon>
        <taxon>Pandoraea</taxon>
    </lineage>
</organism>
<dbReference type="InterPro" id="IPR024607">
    <property type="entry name" value="Sulfatase_CS"/>
</dbReference>
<evidence type="ECO:0000256" key="1">
    <source>
        <dbReference type="ARBA" id="ARBA00008779"/>
    </source>
</evidence>
<evidence type="ECO:0000259" key="5">
    <source>
        <dbReference type="Pfam" id="PF00884"/>
    </source>
</evidence>
<dbReference type="GO" id="GO:0004065">
    <property type="term" value="F:arylsulfatase activity"/>
    <property type="evidence" value="ECO:0007669"/>
    <property type="project" value="UniProtKB-EC"/>
</dbReference>
<dbReference type="Gene3D" id="3.40.720.10">
    <property type="entry name" value="Alkaline Phosphatase, subunit A"/>
    <property type="match status" value="1"/>
</dbReference>
<reference evidence="6 7" key="1">
    <citation type="submission" date="2019-08" db="EMBL/GenBank/DDBJ databases">
        <authorList>
            <person name="Peeters C."/>
        </authorList>
    </citation>
    <scope>NUCLEOTIDE SEQUENCE [LARGE SCALE GENOMIC DNA]</scope>
    <source>
        <strain evidence="6 7">LMG 31118</strain>
    </source>
</reference>
<keyword evidence="2" id="KW-0479">Metal-binding</keyword>
<dbReference type="InterPro" id="IPR006311">
    <property type="entry name" value="TAT_signal"/>
</dbReference>
<dbReference type="PANTHER" id="PTHR42693">
    <property type="entry name" value="ARYLSULFATASE FAMILY MEMBER"/>
    <property type="match status" value="1"/>
</dbReference>
<evidence type="ECO:0000256" key="2">
    <source>
        <dbReference type="ARBA" id="ARBA00022723"/>
    </source>
</evidence>
<evidence type="ECO:0000313" key="6">
    <source>
        <dbReference type="EMBL" id="VVE64671.1"/>
    </source>
</evidence>
<dbReference type="InterPro" id="IPR017850">
    <property type="entry name" value="Alkaline_phosphatase_core_sf"/>
</dbReference>
<evidence type="ECO:0000256" key="4">
    <source>
        <dbReference type="ARBA" id="ARBA00022837"/>
    </source>
</evidence>
<dbReference type="EC" id="3.1.6.1" evidence="6"/>
<evidence type="ECO:0000256" key="3">
    <source>
        <dbReference type="ARBA" id="ARBA00022801"/>
    </source>
</evidence>
<proteinExistence type="inferred from homology"/>